<dbReference type="Pfam" id="PF16344">
    <property type="entry name" value="FecR_C"/>
    <property type="match status" value="1"/>
</dbReference>
<keyword evidence="1" id="KW-1133">Transmembrane helix</keyword>
<protein>
    <submittedName>
        <fullName evidence="4">Iron dicitrate transporter FecR</fullName>
    </submittedName>
</protein>
<dbReference type="RefSeq" id="WP_188505183.1">
    <property type="nucleotide sequence ID" value="NZ_BMER01000001.1"/>
</dbReference>
<feature type="transmembrane region" description="Helical" evidence="1">
    <location>
        <begin position="87"/>
        <end position="109"/>
    </location>
</feature>
<accession>A0A917HKT8</accession>
<comment type="caution">
    <text evidence="4">The sequence shown here is derived from an EMBL/GenBank/DDBJ whole genome shotgun (WGS) entry which is preliminary data.</text>
</comment>
<dbReference type="InterPro" id="IPR012373">
    <property type="entry name" value="Ferrdict_sens_TM"/>
</dbReference>
<evidence type="ECO:0000259" key="2">
    <source>
        <dbReference type="Pfam" id="PF04773"/>
    </source>
</evidence>
<dbReference type="Pfam" id="PF04773">
    <property type="entry name" value="FecR"/>
    <property type="match status" value="1"/>
</dbReference>
<reference evidence="4" key="2">
    <citation type="submission" date="2020-09" db="EMBL/GenBank/DDBJ databases">
        <authorList>
            <person name="Sun Q."/>
            <person name="Zhou Y."/>
        </authorList>
    </citation>
    <scope>NUCLEOTIDE SEQUENCE</scope>
    <source>
        <strain evidence="4">CGMCC 1.12195</strain>
    </source>
</reference>
<dbReference type="PANTHER" id="PTHR30273">
    <property type="entry name" value="PERIPLASMIC SIGNAL SENSOR AND SIGMA FACTOR ACTIVATOR FECR-RELATED"/>
    <property type="match status" value="1"/>
</dbReference>
<dbReference type="InterPro" id="IPR032508">
    <property type="entry name" value="FecR_C"/>
</dbReference>
<dbReference type="AlphaFoldDB" id="A0A917HKT8"/>
<reference evidence="4" key="1">
    <citation type="journal article" date="2014" name="Int. J. Syst. Evol. Microbiol.">
        <title>Complete genome sequence of Corynebacterium casei LMG S-19264T (=DSM 44701T), isolated from a smear-ripened cheese.</title>
        <authorList>
            <consortium name="US DOE Joint Genome Institute (JGI-PGF)"/>
            <person name="Walter F."/>
            <person name="Albersmeier A."/>
            <person name="Kalinowski J."/>
            <person name="Ruckert C."/>
        </authorList>
    </citation>
    <scope>NUCLEOTIDE SEQUENCE</scope>
    <source>
        <strain evidence="4">CGMCC 1.12195</strain>
    </source>
</reference>
<organism evidence="4 5">
    <name type="scientific">Parapedobacter pyrenivorans</name>
    <dbReference type="NCBI Taxonomy" id="1305674"/>
    <lineage>
        <taxon>Bacteria</taxon>
        <taxon>Pseudomonadati</taxon>
        <taxon>Bacteroidota</taxon>
        <taxon>Sphingobacteriia</taxon>
        <taxon>Sphingobacteriales</taxon>
        <taxon>Sphingobacteriaceae</taxon>
        <taxon>Parapedobacter</taxon>
    </lineage>
</organism>
<proteinExistence type="predicted"/>
<dbReference type="Proteomes" id="UP000660862">
    <property type="component" value="Unassembled WGS sequence"/>
</dbReference>
<feature type="domain" description="Protein FecR C-terminal" evidence="3">
    <location>
        <begin position="247"/>
        <end position="312"/>
    </location>
</feature>
<keyword evidence="1" id="KW-0472">Membrane</keyword>
<feature type="domain" description="FecR protein" evidence="2">
    <location>
        <begin position="132"/>
        <end position="214"/>
    </location>
</feature>
<evidence type="ECO:0000256" key="1">
    <source>
        <dbReference type="SAM" id="Phobius"/>
    </source>
</evidence>
<keyword evidence="5" id="KW-1185">Reference proteome</keyword>
<dbReference type="EMBL" id="BMER01000001">
    <property type="protein sequence ID" value="GGG82398.1"/>
    <property type="molecule type" value="Genomic_DNA"/>
</dbReference>
<name>A0A917HKT8_9SPHI</name>
<evidence type="ECO:0000313" key="4">
    <source>
        <dbReference type="EMBL" id="GGG82398.1"/>
    </source>
</evidence>
<sequence length="314" mass="34630">MDDVLLTKYLLGETSEAEAMAVRRWISAHPDNEKRFSGLRLIWDTSQSVALESKVDEQEAWQRFQQRRKHASDESGRSSKGMLRRMGWLRVAAVLVLGSIATFGGYQILLPENAAPLLGAVHETTDAVSTDTLADGSVITLDRHASLRFSQGLFKRGRHVELRGGAVFFKVAPDRDKPFVIQSGNVTVTVLGTSFHVIRAGDETTVIVETGKVRVAGLDKAVELEARQKVTINTATDRFDESVVVGVLDHTPLWRIAEILQETYGVKVKITNADIRNLPMTTTLHGDTLQKTLNVIAETLGITVSQQGNIIIFD</sequence>
<dbReference type="InterPro" id="IPR006860">
    <property type="entry name" value="FecR"/>
</dbReference>
<evidence type="ECO:0000313" key="5">
    <source>
        <dbReference type="Proteomes" id="UP000660862"/>
    </source>
</evidence>
<dbReference type="Gene3D" id="3.55.50.30">
    <property type="match status" value="1"/>
</dbReference>
<gene>
    <name evidence="4" type="ORF">GCM10007415_14070</name>
</gene>
<dbReference type="Gene3D" id="2.60.120.1440">
    <property type="match status" value="1"/>
</dbReference>
<dbReference type="PANTHER" id="PTHR30273:SF2">
    <property type="entry name" value="PROTEIN FECR"/>
    <property type="match status" value="1"/>
</dbReference>
<dbReference type="PIRSF" id="PIRSF018266">
    <property type="entry name" value="FecR"/>
    <property type="match status" value="1"/>
</dbReference>
<evidence type="ECO:0000259" key="3">
    <source>
        <dbReference type="Pfam" id="PF16344"/>
    </source>
</evidence>
<dbReference type="GO" id="GO:0016989">
    <property type="term" value="F:sigma factor antagonist activity"/>
    <property type="evidence" value="ECO:0007669"/>
    <property type="project" value="TreeGrafter"/>
</dbReference>
<keyword evidence="1" id="KW-0812">Transmembrane</keyword>